<dbReference type="STRING" id="311410.LA5095_04781"/>
<accession>A0A0M6ZGS8</accession>
<name>A0A0M6ZGS8_9HYPH</name>
<dbReference type="Proteomes" id="UP000049983">
    <property type="component" value="Unassembled WGS sequence"/>
</dbReference>
<evidence type="ECO:0000313" key="2">
    <source>
        <dbReference type="EMBL" id="CTQ68304.1"/>
    </source>
</evidence>
<evidence type="ECO:0000313" key="3">
    <source>
        <dbReference type="Proteomes" id="UP000049983"/>
    </source>
</evidence>
<evidence type="ECO:0000256" key="1">
    <source>
        <dbReference type="SAM" id="Phobius"/>
    </source>
</evidence>
<keyword evidence="1" id="KW-1133">Transmembrane helix</keyword>
<dbReference type="AlphaFoldDB" id="A0A0M6ZGS8"/>
<keyword evidence="3" id="KW-1185">Reference proteome</keyword>
<keyword evidence="1" id="KW-0812">Transmembrane</keyword>
<protein>
    <submittedName>
        <fullName evidence="2">Uncharacterized protein</fullName>
    </submittedName>
</protein>
<reference evidence="3" key="1">
    <citation type="submission" date="2015-07" db="EMBL/GenBank/DDBJ databases">
        <authorList>
            <person name="Rodrigo-Torres Lidia"/>
            <person name="Arahal R.David."/>
        </authorList>
    </citation>
    <scope>NUCLEOTIDE SEQUENCE [LARGE SCALE GENOMIC DNA]</scope>
    <source>
        <strain evidence="3">CECT 5096</strain>
    </source>
</reference>
<feature type="transmembrane region" description="Helical" evidence="1">
    <location>
        <begin position="63"/>
        <end position="80"/>
    </location>
</feature>
<feature type="transmembrane region" description="Helical" evidence="1">
    <location>
        <begin position="92"/>
        <end position="114"/>
    </location>
</feature>
<feature type="transmembrane region" description="Helical" evidence="1">
    <location>
        <begin position="7"/>
        <end position="26"/>
    </location>
</feature>
<gene>
    <name evidence="2" type="ORF">LA5096_01760</name>
</gene>
<sequence length="123" mass="14440">MNKTNHKAAAVLYVALVAAYFIFINQEIESRYTAKLGFGLILIPLYYFFVYFNNKRKRGDRSYMLEIVVCAAGWLVYFLLSNQFPEQKFLTFAYGFQIFFSIYLGLVFFAKFMLKIAGEEDRL</sequence>
<feature type="transmembrane region" description="Helical" evidence="1">
    <location>
        <begin position="32"/>
        <end position="51"/>
    </location>
</feature>
<dbReference type="EMBL" id="CXWC01000003">
    <property type="protein sequence ID" value="CTQ68304.1"/>
    <property type="molecule type" value="Genomic_DNA"/>
</dbReference>
<dbReference type="GeneID" id="97673585"/>
<keyword evidence="1" id="KW-0472">Membrane</keyword>
<proteinExistence type="predicted"/>
<dbReference type="RefSeq" id="WP_144436124.1">
    <property type="nucleotide sequence ID" value="NZ_CXWA01000007.1"/>
</dbReference>
<organism evidence="2 3">
    <name type="scientific">Roseibium album</name>
    <dbReference type="NCBI Taxonomy" id="311410"/>
    <lineage>
        <taxon>Bacteria</taxon>
        <taxon>Pseudomonadati</taxon>
        <taxon>Pseudomonadota</taxon>
        <taxon>Alphaproteobacteria</taxon>
        <taxon>Hyphomicrobiales</taxon>
        <taxon>Stappiaceae</taxon>
        <taxon>Roseibium</taxon>
    </lineage>
</organism>